<comment type="caution">
    <text evidence="3">The sequence shown here is derived from an EMBL/GenBank/DDBJ whole genome shotgun (WGS) entry which is preliminary data.</text>
</comment>
<proteinExistence type="predicted"/>
<gene>
    <name evidence="3" type="ORF">ACFOZ7_04585</name>
</gene>
<dbReference type="RefSeq" id="WP_246967632.1">
    <property type="nucleotide sequence ID" value="NZ_CP095397.1"/>
</dbReference>
<dbReference type="InterPro" id="IPR010998">
    <property type="entry name" value="Integrase_recombinase_N"/>
</dbReference>
<dbReference type="EMBL" id="JBHSDJ010000013">
    <property type="protein sequence ID" value="MFC4246272.1"/>
    <property type="molecule type" value="Genomic_DNA"/>
</dbReference>
<dbReference type="InterPro" id="IPR013762">
    <property type="entry name" value="Integrase-like_cat_sf"/>
</dbReference>
<dbReference type="Proteomes" id="UP001595821">
    <property type="component" value="Unassembled WGS sequence"/>
</dbReference>
<sequence>MKDYNEPTILTNPTKKMLNAREQKLYRKHREKLIRWLANCGKDLDKFEGYSGRTVKMTADRLDMFYRWVWQNQTNGFTIDITHDHADAYVDYLRKYKDSSTSDKKKHVMCVKRLFKWRHDEHDGDLWKPDVTFTTTNSNPQDYLDREERRKIRSASLKHGEVPELEDIEPGELDYWKQVLAQRLGKPKHEISSDDWGDANSWKIPSLVWVSLDAGLRPAEVEKASTSWFRPQKAVLQIPKNDAVKSRDNWEVALRHDTAEVLEAWLEEREQIEAYNDTDRIWLNREGNPYQSASLIGVINRVADTAGIETKNRSLSWYSIRYSITSRRLEPLATAF</sequence>
<reference evidence="3 4" key="1">
    <citation type="journal article" date="2014" name="Int. J. Syst. Evol. Microbiol.">
        <title>Complete genome sequence of Corynebacterium casei LMG S-19264T (=DSM 44701T), isolated from a smear-ripened cheese.</title>
        <authorList>
            <consortium name="US DOE Joint Genome Institute (JGI-PGF)"/>
            <person name="Walter F."/>
            <person name="Albersmeier A."/>
            <person name="Kalinowski J."/>
            <person name="Ruckert C."/>
        </authorList>
    </citation>
    <scope>NUCLEOTIDE SEQUENCE [LARGE SCALE GENOMIC DNA]</scope>
    <source>
        <strain evidence="3 4">IBRC-M 10912</strain>
    </source>
</reference>
<dbReference type="SUPFAM" id="SSF56349">
    <property type="entry name" value="DNA breaking-rejoining enzymes"/>
    <property type="match status" value="1"/>
</dbReference>
<dbReference type="GO" id="GO:0003677">
    <property type="term" value="F:DNA binding"/>
    <property type="evidence" value="ECO:0007669"/>
    <property type="project" value="UniProtKB-KW"/>
</dbReference>
<evidence type="ECO:0000313" key="3">
    <source>
        <dbReference type="EMBL" id="MFC4246272.1"/>
    </source>
</evidence>
<dbReference type="GeneID" id="71854953"/>
<dbReference type="Gene3D" id="1.10.443.10">
    <property type="entry name" value="Intergrase catalytic core"/>
    <property type="match status" value="1"/>
</dbReference>
<evidence type="ECO:0000313" key="4">
    <source>
        <dbReference type="Proteomes" id="UP001595821"/>
    </source>
</evidence>
<evidence type="ECO:0000256" key="1">
    <source>
        <dbReference type="ARBA" id="ARBA00023125"/>
    </source>
</evidence>
<keyword evidence="1" id="KW-0238">DNA-binding</keyword>
<dbReference type="InterPro" id="IPR011010">
    <property type="entry name" value="DNA_brk_join_enz"/>
</dbReference>
<dbReference type="AlphaFoldDB" id="A0ABD5NVY4"/>
<dbReference type="Gene3D" id="1.10.150.130">
    <property type="match status" value="1"/>
</dbReference>
<evidence type="ECO:0000256" key="2">
    <source>
        <dbReference type="ARBA" id="ARBA00023172"/>
    </source>
</evidence>
<name>A0ABD5NVY4_9EURY</name>
<organism evidence="3 4">
    <name type="scientific">Natribaculum luteum</name>
    <dbReference type="NCBI Taxonomy" id="1586232"/>
    <lineage>
        <taxon>Archaea</taxon>
        <taxon>Methanobacteriati</taxon>
        <taxon>Methanobacteriota</taxon>
        <taxon>Stenosarchaea group</taxon>
        <taxon>Halobacteria</taxon>
        <taxon>Halobacteriales</taxon>
        <taxon>Natrialbaceae</taxon>
        <taxon>Natribaculum</taxon>
    </lineage>
</organism>
<accession>A0ABD5NVY4</accession>
<protein>
    <submittedName>
        <fullName evidence="3">Site-specific integrase</fullName>
    </submittedName>
</protein>
<keyword evidence="2" id="KW-0233">DNA recombination</keyword>
<dbReference type="GO" id="GO:0006310">
    <property type="term" value="P:DNA recombination"/>
    <property type="evidence" value="ECO:0007669"/>
    <property type="project" value="UniProtKB-KW"/>
</dbReference>